<dbReference type="Proteomes" id="UP000694545">
    <property type="component" value="Unplaced"/>
</dbReference>
<reference evidence="2" key="1">
    <citation type="submission" date="2025-08" db="UniProtKB">
        <authorList>
            <consortium name="Ensembl"/>
        </authorList>
    </citation>
    <scope>IDENTIFICATION</scope>
</reference>
<name>A0A8D2JD47_VARKO</name>
<feature type="region of interest" description="Disordered" evidence="1">
    <location>
        <begin position="79"/>
        <end position="128"/>
    </location>
</feature>
<keyword evidence="3" id="KW-1185">Reference proteome</keyword>
<sequence>EASTEVGRGSRCQGDSVQVQAKPAPSREGGKVTKNGRQLESRQEEGEVSKNSNSTIIKAGKKTEAKEYRRHLLKVKIKRNTDRPLTGSREQGGRRELAGLHPQNIGEKLEKKQVSSSCKRAGNTSQCM</sequence>
<feature type="compositionally biased region" description="Basic and acidic residues" evidence="1">
    <location>
        <begin position="37"/>
        <end position="48"/>
    </location>
</feature>
<organism evidence="2 3">
    <name type="scientific">Varanus komodoensis</name>
    <name type="common">Komodo dragon</name>
    <dbReference type="NCBI Taxonomy" id="61221"/>
    <lineage>
        <taxon>Eukaryota</taxon>
        <taxon>Metazoa</taxon>
        <taxon>Chordata</taxon>
        <taxon>Craniata</taxon>
        <taxon>Vertebrata</taxon>
        <taxon>Euteleostomi</taxon>
        <taxon>Lepidosauria</taxon>
        <taxon>Squamata</taxon>
        <taxon>Bifurcata</taxon>
        <taxon>Unidentata</taxon>
        <taxon>Episquamata</taxon>
        <taxon>Toxicofera</taxon>
        <taxon>Anguimorpha</taxon>
        <taxon>Paleoanguimorpha</taxon>
        <taxon>Varanoidea</taxon>
        <taxon>Varanidae</taxon>
        <taxon>Varanus</taxon>
    </lineage>
</organism>
<evidence type="ECO:0000256" key="1">
    <source>
        <dbReference type="SAM" id="MobiDB-lite"/>
    </source>
</evidence>
<dbReference type="AlphaFoldDB" id="A0A8D2JD47"/>
<feature type="compositionally biased region" description="Polar residues" evidence="1">
    <location>
        <begin position="114"/>
        <end position="128"/>
    </location>
</feature>
<dbReference type="Ensembl" id="ENSVKKT00000010135.1">
    <property type="protein sequence ID" value="ENSVKKP00000009889.1"/>
    <property type="gene ID" value="ENSVKKG00000006985.1"/>
</dbReference>
<protein>
    <submittedName>
        <fullName evidence="2">Uncharacterized protein</fullName>
    </submittedName>
</protein>
<evidence type="ECO:0000313" key="2">
    <source>
        <dbReference type="Ensembl" id="ENSVKKP00000009889.1"/>
    </source>
</evidence>
<accession>A0A8D2JD47</accession>
<evidence type="ECO:0000313" key="3">
    <source>
        <dbReference type="Proteomes" id="UP000694545"/>
    </source>
</evidence>
<reference evidence="2" key="2">
    <citation type="submission" date="2025-09" db="UniProtKB">
        <authorList>
            <consortium name="Ensembl"/>
        </authorList>
    </citation>
    <scope>IDENTIFICATION</scope>
</reference>
<feature type="region of interest" description="Disordered" evidence="1">
    <location>
        <begin position="1"/>
        <end position="63"/>
    </location>
</feature>
<proteinExistence type="predicted"/>